<comment type="cofactor">
    <cofactor evidence="11">
        <name>Mg(2+)</name>
        <dbReference type="ChEBI" id="CHEBI:18420"/>
    </cofactor>
</comment>
<protein>
    <recommendedName>
        <fullName evidence="11">CDP-archaeol synthase</fullName>
        <ecNumber evidence="11">2.7.7.67</ecNumber>
    </recommendedName>
    <alternativeName>
        <fullName evidence="11">CDP-2,3-bis-(O-geranylgeranyl)-sn-glycerol synthase</fullName>
    </alternativeName>
</protein>
<feature type="transmembrane region" description="Helical" evidence="11">
    <location>
        <begin position="84"/>
        <end position="108"/>
    </location>
</feature>
<dbReference type="KEGG" id="mhi:Mhar_2089"/>
<keyword evidence="3 11" id="KW-0808">Transferase</keyword>
<evidence type="ECO:0000256" key="3">
    <source>
        <dbReference type="ARBA" id="ARBA00022679"/>
    </source>
</evidence>
<dbReference type="InterPro" id="IPR002726">
    <property type="entry name" value="CarS_archaea"/>
</dbReference>
<proteinExistence type="inferred from homology"/>
<dbReference type="InterPro" id="IPR032690">
    <property type="entry name" value="CarS"/>
</dbReference>
<keyword evidence="5 11" id="KW-0460">Magnesium</keyword>
<dbReference type="UniPathway" id="UPA00940"/>
<evidence type="ECO:0000256" key="6">
    <source>
        <dbReference type="ARBA" id="ARBA00022989"/>
    </source>
</evidence>
<gene>
    <name evidence="11" type="primary">carS</name>
    <name evidence="12" type="ordered locus">Mhar_2089</name>
</gene>
<name>G7WPT2_METH6</name>
<evidence type="ECO:0000313" key="13">
    <source>
        <dbReference type="Proteomes" id="UP000005877"/>
    </source>
</evidence>
<dbReference type="PANTHER" id="PTHR39650:SF1">
    <property type="entry name" value="CDP-ARCHAEOL SYNTHASE"/>
    <property type="match status" value="1"/>
</dbReference>
<dbReference type="RefSeq" id="WP_014587620.1">
    <property type="nucleotide sequence ID" value="NC_017527.1"/>
</dbReference>
<organism evidence="12 13">
    <name type="scientific">Methanothrix harundinacea (strain 6Ac)</name>
    <name type="common">Methanosaeta harundinacea</name>
    <dbReference type="NCBI Taxonomy" id="1110509"/>
    <lineage>
        <taxon>Archaea</taxon>
        <taxon>Methanobacteriati</taxon>
        <taxon>Methanobacteriota</taxon>
        <taxon>Stenosarchaea group</taxon>
        <taxon>Methanomicrobia</taxon>
        <taxon>Methanotrichales</taxon>
        <taxon>Methanotrichaceae</taxon>
        <taxon>Methanothrix</taxon>
    </lineage>
</organism>
<evidence type="ECO:0000256" key="7">
    <source>
        <dbReference type="ARBA" id="ARBA00023098"/>
    </source>
</evidence>
<dbReference type="PANTHER" id="PTHR39650">
    <property type="entry name" value="CDP-ARCHAEOL SYNTHASE"/>
    <property type="match status" value="1"/>
</dbReference>
<evidence type="ECO:0000256" key="10">
    <source>
        <dbReference type="ARBA" id="ARBA00023264"/>
    </source>
</evidence>
<keyword evidence="1 11" id="KW-1003">Cell membrane</keyword>
<dbReference type="GO" id="GO:0043338">
    <property type="term" value="F:CDP-2,3-bis-(O-geranylgeranyl)-sn-glycerol synthase activity"/>
    <property type="evidence" value="ECO:0007669"/>
    <property type="project" value="UniProtKB-EC"/>
</dbReference>
<evidence type="ECO:0000256" key="4">
    <source>
        <dbReference type="ARBA" id="ARBA00022692"/>
    </source>
</evidence>
<dbReference type="AlphaFoldDB" id="G7WPT2"/>
<dbReference type="PATRIC" id="fig|1110509.7.peg.2320"/>
<comment type="catalytic activity">
    <reaction evidence="11">
        <text>2,3-bis-O-(geranylgeranyl)-sn-glycerol 1-phosphate + CTP + H(+) = CDP-2,3-bis-O-(geranylgeranyl)-sn-glycerol + diphosphate</text>
        <dbReference type="Rhea" id="RHEA:25690"/>
        <dbReference type="ChEBI" id="CHEBI:15378"/>
        <dbReference type="ChEBI" id="CHEBI:33019"/>
        <dbReference type="ChEBI" id="CHEBI:37563"/>
        <dbReference type="ChEBI" id="CHEBI:58837"/>
        <dbReference type="ChEBI" id="CHEBI:58838"/>
        <dbReference type="EC" id="2.7.7.67"/>
    </reaction>
</comment>
<sequence>MHSVIIAIWLMLPAYLPNNFAVIFGGGRPLDFGRTFPDGRRILGDGKTFRGTIAGTLAGVLLGLLLHAIAAVRPDLGLPGFGRGFELILVLVGLSLGAMAGDIVASFFKRRMGMERGAALFLVDQLDFVFGSWALTLLLAPRWFSESFTAEVIFIVLVVTPVLHRVMNVLGYRIKAKKEPW</sequence>
<feature type="transmembrane region" description="Helical" evidence="11">
    <location>
        <begin position="6"/>
        <end position="27"/>
    </location>
</feature>
<evidence type="ECO:0000256" key="1">
    <source>
        <dbReference type="ARBA" id="ARBA00022475"/>
    </source>
</evidence>
<keyword evidence="8 11" id="KW-0472">Membrane</keyword>
<comment type="subcellular location">
    <subcellularLocation>
        <location evidence="11">Cell membrane</location>
        <topology evidence="11">Multi-pass membrane protein</topology>
    </subcellularLocation>
</comment>
<dbReference type="STRING" id="1110509.Mhar_2089"/>
<evidence type="ECO:0000256" key="9">
    <source>
        <dbReference type="ARBA" id="ARBA00023209"/>
    </source>
</evidence>
<evidence type="ECO:0000313" key="12">
    <source>
        <dbReference type="EMBL" id="AET65444.1"/>
    </source>
</evidence>
<evidence type="ECO:0000256" key="2">
    <source>
        <dbReference type="ARBA" id="ARBA00022516"/>
    </source>
</evidence>
<keyword evidence="2 11" id="KW-0444">Lipid biosynthesis</keyword>
<feature type="transmembrane region" description="Helical" evidence="11">
    <location>
        <begin position="48"/>
        <end position="72"/>
    </location>
</feature>
<dbReference type="GO" id="GO:0046474">
    <property type="term" value="P:glycerophospholipid biosynthetic process"/>
    <property type="evidence" value="ECO:0007669"/>
    <property type="project" value="UniProtKB-UniRule"/>
</dbReference>
<accession>G7WPT2</accession>
<keyword evidence="4 11" id="KW-0812">Transmembrane</keyword>
<evidence type="ECO:0000256" key="5">
    <source>
        <dbReference type="ARBA" id="ARBA00022842"/>
    </source>
</evidence>
<evidence type="ECO:0000256" key="11">
    <source>
        <dbReference type="HAMAP-Rule" id="MF_01117"/>
    </source>
</evidence>
<keyword evidence="13" id="KW-1185">Reference proteome</keyword>
<dbReference type="Pfam" id="PF01864">
    <property type="entry name" value="CarS-like"/>
    <property type="match status" value="1"/>
</dbReference>
<dbReference type="GO" id="GO:0005886">
    <property type="term" value="C:plasma membrane"/>
    <property type="evidence" value="ECO:0007669"/>
    <property type="project" value="UniProtKB-SubCell"/>
</dbReference>
<dbReference type="EC" id="2.7.7.67" evidence="11"/>
<dbReference type="NCBIfam" id="NF003114">
    <property type="entry name" value="PRK04032.1"/>
    <property type="match status" value="1"/>
</dbReference>
<keyword evidence="6 11" id="KW-1133">Transmembrane helix</keyword>
<keyword evidence="7 11" id="KW-0443">Lipid metabolism</keyword>
<dbReference type="Proteomes" id="UP000005877">
    <property type="component" value="Chromosome"/>
</dbReference>
<evidence type="ECO:0000256" key="8">
    <source>
        <dbReference type="ARBA" id="ARBA00023136"/>
    </source>
</evidence>
<reference evidence="12 13" key="1">
    <citation type="journal article" date="2012" name="PLoS ONE">
        <title>The genome characteristics and predicted function of methyl-group oxidation pathway in the obligate aceticlastic methanogens, Methanosaeta spp.</title>
        <authorList>
            <person name="Zhu J."/>
            <person name="Zheng H."/>
            <person name="Ai G."/>
            <person name="Zhang G."/>
            <person name="Liu D."/>
            <person name="Liu X."/>
            <person name="Dong X."/>
        </authorList>
    </citation>
    <scope>NUCLEOTIDE SEQUENCE [LARGE SCALE GENOMIC DNA]</scope>
    <source>
        <strain evidence="12 13">6Ac</strain>
    </source>
</reference>
<comment type="function">
    <text evidence="11">Catalyzes the formation of CDP-2,3-bis-(O-geranylgeranyl)-sn-glycerol (CDP-archaeol) from 2,3-bis-(O-geranylgeranyl)-sn-glycerol 1-phosphate (DGGGP) and CTP. This reaction is the third ether-bond-formation step in the biosynthesis of archaeal membrane lipids.</text>
</comment>
<dbReference type="EMBL" id="CP003117">
    <property type="protein sequence ID" value="AET65444.1"/>
    <property type="molecule type" value="Genomic_DNA"/>
</dbReference>
<dbReference type="HAMAP" id="MF_01117">
    <property type="entry name" value="CDP_archaeol_synth"/>
    <property type="match status" value="1"/>
</dbReference>
<keyword evidence="10 11" id="KW-1208">Phospholipid metabolism</keyword>
<feature type="transmembrane region" description="Helical" evidence="11">
    <location>
        <begin position="152"/>
        <end position="172"/>
    </location>
</feature>
<dbReference type="GeneID" id="12511262"/>
<comment type="similarity">
    <text evidence="11">Belongs to the CDP-archaeol synthase family.</text>
</comment>
<dbReference type="HOGENOM" id="CLU_105710_0_0_2"/>
<comment type="pathway">
    <text evidence="11">Membrane lipid metabolism; glycerophospholipid metabolism.</text>
</comment>
<keyword evidence="9 11" id="KW-0594">Phospholipid biosynthesis</keyword>
<feature type="transmembrane region" description="Helical" evidence="11">
    <location>
        <begin position="120"/>
        <end position="140"/>
    </location>
</feature>